<comment type="caution">
    <text evidence="1">The sequence shown here is derived from an EMBL/GenBank/DDBJ whole genome shotgun (WGS) entry which is preliminary data.</text>
</comment>
<gene>
    <name evidence="1" type="ORF">MF672_007880</name>
</gene>
<organism evidence="1 2">
    <name type="scientific">Actinomadura luzonensis</name>
    <dbReference type="NCBI Taxonomy" id="2805427"/>
    <lineage>
        <taxon>Bacteria</taxon>
        <taxon>Bacillati</taxon>
        <taxon>Actinomycetota</taxon>
        <taxon>Actinomycetes</taxon>
        <taxon>Streptosporangiales</taxon>
        <taxon>Thermomonosporaceae</taxon>
        <taxon>Actinomadura</taxon>
    </lineage>
</organism>
<reference evidence="1 2" key="1">
    <citation type="submission" date="2022-04" db="EMBL/GenBank/DDBJ databases">
        <title>Genome draft of Actinomadura sp. ATCC 31491.</title>
        <authorList>
            <person name="Shi X."/>
            <person name="Du Y."/>
        </authorList>
    </citation>
    <scope>NUCLEOTIDE SEQUENCE [LARGE SCALE GENOMIC DNA]</scope>
    <source>
        <strain evidence="1 2">ATCC 31491</strain>
    </source>
</reference>
<accession>A0ABT0FN75</accession>
<dbReference type="RefSeq" id="WP_242371857.1">
    <property type="nucleotide sequence ID" value="NZ_JAKRKC020000001.1"/>
</dbReference>
<dbReference type="InterPro" id="IPR045592">
    <property type="entry name" value="DUF6461"/>
</dbReference>
<name>A0ABT0FN75_9ACTN</name>
<dbReference type="Pfam" id="PF20062">
    <property type="entry name" value="DUF6461"/>
    <property type="match status" value="1"/>
</dbReference>
<keyword evidence="2" id="KW-1185">Reference proteome</keyword>
<proteinExistence type="predicted"/>
<evidence type="ECO:0000313" key="1">
    <source>
        <dbReference type="EMBL" id="MCK2213704.1"/>
    </source>
</evidence>
<protein>
    <submittedName>
        <fullName evidence="1">Uncharacterized protein</fullName>
    </submittedName>
</protein>
<sequence>MQARTHLYDLLVSTLFTEGLDGDTDLWALGFTAVWVKDADLGALAATDHAIDDGSRWVAEAGGWTAVIPAQADREVVRSLSEDGREAIGLSMDINYNASLVHARDGRVTVSFDPSSPAERYDDTESDDPGELVEVDESISSALALIGRVTGTDVAADWFQARHSRVEPAS</sequence>
<evidence type="ECO:0000313" key="2">
    <source>
        <dbReference type="Proteomes" id="UP001317259"/>
    </source>
</evidence>
<dbReference type="EMBL" id="JAKRKC020000001">
    <property type="protein sequence ID" value="MCK2213704.1"/>
    <property type="molecule type" value="Genomic_DNA"/>
</dbReference>
<dbReference type="Proteomes" id="UP001317259">
    <property type="component" value="Unassembled WGS sequence"/>
</dbReference>